<dbReference type="InterPro" id="IPR036388">
    <property type="entry name" value="WH-like_DNA-bd_sf"/>
</dbReference>
<dbReference type="InterPro" id="IPR023120">
    <property type="entry name" value="WHTH_transcript_rep_HrcA_IDD"/>
</dbReference>
<dbReference type="HAMAP" id="MF_00081">
    <property type="entry name" value="HrcA"/>
    <property type="match status" value="1"/>
</dbReference>
<dbReference type="PANTHER" id="PTHR34824">
    <property type="entry name" value="HEAT-INDUCIBLE TRANSCRIPTION REPRESSOR HRCA"/>
    <property type="match status" value="1"/>
</dbReference>
<dbReference type="InterPro" id="IPR002571">
    <property type="entry name" value="HrcA"/>
</dbReference>
<dbReference type="RefSeq" id="WP_084113887.1">
    <property type="nucleotide sequence ID" value="NZ_FWXH01000002.1"/>
</dbReference>
<sequence length="344" mass="38607">MSMDDRKLKILHAIIHDYISTAEPVGSRTIAKKYDLGISSATIRNEMADLEDMGYIEQLHSSSGRKPSDKGYRLYVDKMMQLHRLSPEEEYIIKNELLTDALFEVDKLVRQATILLSNLTNLISVVKAPSVQESKIKSIQLIAIDDFNVISVIVTDSGIIKNNVIRMRKPIGNEVINRINNLLNSRLKNLSIGMINLEVINNLKKDLNGYEDIFDAIISHLYESLSDSDEGVYFEGATNILEYPEFKDIEKVKDILSFVDNDNNMLGILGSKAKMSIIIGNENNLEKAKECSIITAVYGLGDRPLGTIGVIGPTRIPYSKVVSILIKLTNELNKNINKIYLDDD</sequence>
<dbReference type="SUPFAM" id="SSF46785">
    <property type="entry name" value="Winged helix' DNA-binding domain"/>
    <property type="match status" value="1"/>
</dbReference>
<dbReference type="EMBL" id="FWXH01000002">
    <property type="protein sequence ID" value="SMC18985.1"/>
    <property type="molecule type" value="Genomic_DNA"/>
</dbReference>
<reference evidence="8 9" key="1">
    <citation type="submission" date="2017-04" db="EMBL/GenBank/DDBJ databases">
        <authorList>
            <person name="Afonso C.L."/>
            <person name="Miller P.J."/>
            <person name="Scott M.A."/>
            <person name="Spackman E."/>
            <person name="Goraichik I."/>
            <person name="Dimitrov K.M."/>
            <person name="Suarez D.L."/>
            <person name="Swayne D.E."/>
        </authorList>
    </citation>
    <scope>NUCLEOTIDE SEQUENCE [LARGE SCALE GENOMIC DNA]</scope>
    <source>
        <strain evidence="8 9">DSM 12555</strain>
    </source>
</reference>
<dbReference type="InterPro" id="IPR036390">
    <property type="entry name" value="WH_DNA-bd_sf"/>
</dbReference>
<keyword evidence="1 6" id="KW-0678">Repressor</keyword>
<dbReference type="PIRSF" id="PIRSF005485">
    <property type="entry name" value="HrcA"/>
    <property type="match status" value="1"/>
</dbReference>
<organism evidence="8 9">
    <name type="scientific">Clostridium acidisoli DSM 12555</name>
    <dbReference type="NCBI Taxonomy" id="1121291"/>
    <lineage>
        <taxon>Bacteria</taxon>
        <taxon>Bacillati</taxon>
        <taxon>Bacillota</taxon>
        <taxon>Clostridia</taxon>
        <taxon>Eubacteriales</taxon>
        <taxon>Clostridiaceae</taxon>
        <taxon>Clostridium</taxon>
    </lineage>
</organism>
<dbReference type="SUPFAM" id="SSF55781">
    <property type="entry name" value="GAF domain-like"/>
    <property type="match status" value="1"/>
</dbReference>
<evidence type="ECO:0000256" key="5">
    <source>
        <dbReference type="ARBA" id="ARBA00055319"/>
    </source>
</evidence>
<gene>
    <name evidence="6" type="primary">hrcA</name>
    <name evidence="8" type="ORF">SAMN02745134_00721</name>
</gene>
<dbReference type="GO" id="GO:0003677">
    <property type="term" value="F:DNA binding"/>
    <property type="evidence" value="ECO:0007669"/>
    <property type="project" value="InterPro"/>
</dbReference>
<protein>
    <recommendedName>
        <fullName evidence="6">Heat-inducible transcription repressor HrcA</fullName>
    </recommendedName>
</protein>
<dbReference type="PANTHER" id="PTHR34824:SF1">
    <property type="entry name" value="HEAT-INDUCIBLE TRANSCRIPTION REPRESSOR HRCA"/>
    <property type="match status" value="1"/>
</dbReference>
<dbReference type="Gene3D" id="3.30.450.40">
    <property type="match status" value="1"/>
</dbReference>
<keyword evidence="3 6" id="KW-0346">Stress response</keyword>
<dbReference type="FunFam" id="1.10.10.10:FF:000049">
    <property type="entry name" value="Heat-inducible transcription repressor HrcA"/>
    <property type="match status" value="1"/>
</dbReference>
<evidence type="ECO:0000313" key="8">
    <source>
        <dbReference type="EMBL" id="SMC18985.1"/>
    </source>
</evidence>
<accession>A0A1W1X504</accession>
<dbReference type="InterPro" id="IPR021153">
    <property type="entry name" value="HrcA_C"/>
</dbReference>
<evidence type="ECO:0000259" key="7">
    <source>
        <dbReference type="Pfam" id="PF01628"/>
    </source>
</evidence>
<keyword evidence="4 6" id="KW-0804">Transcription</keyword>
<comment type="similarity">
    <text evidence="6">Belongs to the HrcA family.</text>
</comment>
<dbReference type="InterPro" id="IPR029016">
    <property type="entry name" value="GAF-like_dom_sf"/>
</dbReference>
<dbReference type="Pfam" id="PF01628">
    <property type="entry name" value="HrcA"/>
    <property type="match status" value="1"/>
</dbReference>
<evidence type="ECO:0000256" key="6">
    <source>
        <dbReference type="HAMAP-Rule" id="MF_00081"/>
    </source>
</evidence>
<dbReference type="STRING" id="1121291.SAMN02745134_00721"/>
<dbReference type="Gene3D" id="3.30.390.60">
    <property type="entry name" value="Heat-inducible transcription repressor hrca homolog, domain 3"/>
    <property type="match status" value="1"/>
</dbReference>
<dbReference type="AlphaFoldDB" id="A0A1W1X504"/>
<evidence type="ECO:0000256" key="3">
    <source>
        <dbReference type="ARBA" id="ARBA00023016"/>
    </source>
</evidence>
<proteinExistence type="inferred from homology"/>
<evidence type="ECO:0000256" key="4">
    <source>
        <dbReference type="ARBA" id="ARBA00023163"/>
    </source>
</evidence>
<name>A0A1W1X504_9CLOT</name>
<dbReference type="Gene3D" id="1.10.10.10">
    <property type="entry name" value="Winged helix-like DNA-binding domain superfamily/Winged helix DNA-binding domain"/>
    <property type="match status" value="1"/>
</dbReference>
<evidence type="ECO:0000256" key="2">
    <source>
        <dbReference type="ARBA" id="ARBA00023015"/>
    </source>
</evidence>
<comment type="function">
    <text evidence="5 6">Negative regulator of class I heat shock genes (grpE-dnaK-dnaJ and groELS operons). Prevents heat-shock induction of these operons.</text>
</comment>
<dbReference type="Proteomes" id="UP000192468">
    <property type="component" value="Unassembled WGS sequence"/>
</dbReference>
<keyword evidence="2 6" id="KW-0805">Transcription regulation</keyword>
<dbReference type="NCBIfam" id="TIGR00331">
    <property type="entry name" value="hrcA"/>
    <property type="match status" value="1"/>
</dbReference>
<feature type="domain" description="Heat-inducible transcription repressor HrcA C-terminal" evidence="7">
    <location>
        <begin position="106"/>
        <end position="322"/>
    </location>
</feature>
<evidence type="ECO:0000313" key="9">
    <source>
        <dbReference type="Proteomes" id="UP000192468"/>
    </source>
</evidence>
<keyword evidence="9" id="KW-1185">Reference proteome</keyword>
<evidence type="ECO:0000256" key="1">
    <source>
        <dbReference type="ARBA" id="ARBA00022491"/>
    </source>
</evidence>
<dbReference type="GO" id="GO:0045892">
    <property type="term" value="P:negative regulation of DNA-templated transcription"/>
    <property type="evidence" value="ECO:0007669"/>
    <property type="project" value="UniProtKB-UniRule"/>
</dbReference>